<name>A0AC61RV39_9FIRM</name>
<protein>
    <submittedName>
        <fullName evidence="1">Uncharacterized protein</fullName>
    </submittedName>
</protein>
<keyword evidence="2" id="KW-1185">Reference proteome</keyword>
<dbReference type="EMBL" id="SRYA01000024">
    <property type="protein sequence ID" value="TGY95807.1"/>
    <property type="molecule type" value="Genomic_DNA"/>
</dbReference>
<dbReference type="Proteomes" id="UP000304953">
    <property type="component" value="Unassembled WGS sequence"/>
</dbReference>
<accession>A0AC61RV39</accession>
<reference evidence="1" key="1">
    <citation type="submission" date="2019-04" db="EMBL/GenBank/DDBJ databases">
        <title>Microbes associate with the intestines of laboratory mice.</title>
        <authorList>
            <person name="Navarre W."/>
            <person name="Wong E."/>
            <person name="Huang K."/>
            <person name="Tropini C."/>
            <person name="Ng K."/>
            <person name="Yu B."/>
        </authorList>
    </citation>
    <scope>NUCLEOTIDE SEQUENCE</scope>
    <source>
        <strain evidence="1">NM01_1-7b</strain>
    </source>
</reference>
<sequence length="306" mass="33390">MERIKKAGKIIGKIISILSIVFIIYAIWKLGFDFQSIHNWYLFLGVSLVCVIVKCATVYGSGMAWALWLRFFAGRNIDRREAVCVYAKANIGKYLPGNVMHYVERNLFATNLGISQKKLAVSTICEVIGLVGVAFLLAASVSAGQLAESIRLIFGESYVRIILAIIAAGIVTVLAAVFFLRKKITTQLREYSLKEFGKTLAETMVLYGIVLIALGLIMVALYAYMGGEITWNNGSLIVSGYVIAWVLGFVIPGASGGIGVRELVITVLLGSVVGAETVLTLSVIHRLITILGDFLAYLVMLIIRKV</sequence>
<evidence type="ECO:0000313" key="2">
    <source>
        <dbReference type="Proteomes" id="UP000304953"/>
    </source>
</evidence>
<proteinExistence type="predicted"/>
<gene>
    <name evidence="1" type="ORF">E5329_13255</name>
</gene>
<organism evidence="1 2">
    <name type="scientific">Petralouisia muris</name>
    <dbReference type="NCBI Taxonomy" id="3032872"/>
    <lineage>
        <taxon>Bacteria</taxon>
        <taxon>Bacillati</taxon>
        <taxon>Bacillota</taxon>
        <taxon>Clostridia</taxon>
        <taxon>Lachnospirales</taxon>
        <taxon>Lachnospiraceae</taxon>
        <taxon>Petralouisia</taxon>
    </lineage>
</organism>
<comment type="caution">
    <text evidence="1">The sequence shown here is derived from an EMBL/GenBank/DDBJ whole genome shotgun (WGS) entry which is preliminary data.</text>
</comment>
<evidence type="ECO:0000313" key="1">
    <source>
        <dbReference type="EMBL" id="TGY95807.1"/>
    </source>
</evidence>